<dbReference type="OrthoDB" id="7510709at2"/>
<organism evidence="1 2">
    <name type="scientific">Novosphingobium resinovorum</name>
    <dbReference type="NCBI Taxonomy" id="158500"/>
    <lineage>
        <taxon>Bacteria</taxon>
        <taxon>Pseudomonadati</taxon>
        <taxon>Pseudomonadota</taxon>
        <taxon>Alphaproteobacteria</taxon>
        <taxon>Sphingomonadales</taxon>
        <taxon>Sphingomonadaceae</taxon>
        <taxon>Novosphingobium</taxon>
    </lineage>
</organism>
<dbReference type="KEGG" id="nre:BES08_10840"/>
<gene>
    <name evidence="1" type="ORF">BES08_10840</name>
</gene>
<dbReference type="EMBL" id="CP017075">
    <property type="protein sequence ID" value="AOR77189.1"/>
    <property type="molecule type" value="Genomic_DNA"/>
</dbReference>
<evidence type="ECO:0000313" key="2">
    <source>
        <dbReference type="Proteomes" id="UP000094626"/>
    </source>
</evidence>
<dbReference type="Proteomes" id="UP000094626">
    <property type="component" value="Chromosome"/>
</dbReference>
<name>A0A1D8A504_9SPHN</name>
<sequence>MSYATMDHAGWVEENNGYWNEGNKAKRGFTPRPAKLSTFQAKVIDICGMVGDGIYNAPINWDRVKWGNPDSAWSGMWVPWRDGRMSTFDGNQLTKLVLLAHEARIRVEIQARANGHFVLSFFPRSHDGGCTGRHPNIEDAVAAFRRWLPDDHRISYQLPAAEAAA</sequence>
<dbReference type="AlphaFoldDB" id="A0A1D8A504"/>
<proteinExistence type="predicted"/>
<reference evidence="2" key="1">
    <citation type="journal article" date="2017" name="J. Biotechnol.">
        <title>Complete genome sequence of Novosphingobium resinovorum SA1, a versatile xenobiotic-degrading bacterium capable of utilizing sulfanilic acid.</title>
        <authorList>
            <person name="Hegedus B."/>
            <person name="Kos P.B."/>
            <person name="Balint B."/>
            <person name="Maroti G."/>
            <person name="Gan H.M."/>
            <person name="Perei K."/>
            <person name="Rakhely G."/>
        </authorList>
    </citation>
    <scope>NUCLEOTIDE SEQUENCE [LARGE SCALE GENOMIC DNA]</scope>
    <source>
        <strain evidence="2">SA1</strain>
    </source>
</reference>
<dbReference type="RefSeq" id="WP_069708257.1">
    <property type="nucleotide sequence ID" value="NZ_CP017075.1"/>
</dbReference>
<accession>A0A1D8A504</accession>
<keyword evidence="2" id="KW-1185">Reference proteome</keyword>
<evidence type="ECO:0000313" key="1">
    <source>
        <dbReference type="EMBL" id="AOR77189.1"/>
    </source>
</evidence>
<protein>
    <submittedName>
        <fullName evidence="1">Uncharacterized protein</fullName>
    </submittedName>
</protein>